<proteinExistence type="predicted"/>
<reference evidence="1 2" key="1">
    <citation type="submission" date="2017-05" db="EMBL/GenBank/DDBJ databases">
        <authorList>
            <person name="Varghese N."/>
            <person name="Submissions S."/>
        </authorList>
    </citation>
    <scope>NUCLEOTIDE SEQUENCE [LARGE SCALE GENOMIC DNA]</scope>
    <source>
        <strain evidence="1 2">DSM 28009</strain>
    </source>
</reference>
<dbReference type="Proteomes" id="UP000319555">
    <property type="component" value="Unassembled WGS sequence"/>
</dbReference>
<dbReference type="RefSeq" id="WP_142636464.1">
    <property type="nucleotide sequence ID" value="NZ_CANMDC010000004.1"/>
</dbReference>
<name>A0A521CZ43_9RHOB</name>
<dbReference type="EMBL" id="FXTE01000004">
    <property type="protein sequence ID" value="SMO63950.1"/>
    <property type="molecule type" value="Genomic_DNA"/>
</dbReference>
<organism evidence="1 2">
    <name type="scientific">Ruegeria faecimaris</name>
    <dbReference type="NCBI Taxonomy" id="686389"/>
    <lineage>
        <taxon>Bacteria</taxon>
        <taxon>Pseudomonadati</taxon>
        <taxon>Pseudomonadota</taxon>
        <taxon>Alphaproteobacteria</taxon>
        <taxon>Rhodobacterales</taxon>
        <taxon>Roseobacteraceae</taxon>
        <taxon>Ruegeria</taxon>
    </lineage>
</organism>
<evidence type="ECO:0000313" key="1">
    <source>
        <dbReference type="EMBL" id="SMO63950.1"/>
    </source>
</evidence>
<dbReference type="AlphaFoldDB" id="A0A521CZ43"/>
<evidence type="ECO:0000313" key="2">
    <source>
        <dbReference type="Proteomes" id="UP000319555"/>
    </source>
</evidence>
<protein>
    <submittedName>
        <fullName evidence="1">Uncharacterized protein</fullName>
    </submittedName>
</protein>
<sequence>MNTGVNGRVAISWSQTEIDGLEAAPLAFLNVGSAWSWRGQASMLAGSAEVAGRKNAFASGTIGRVIPATTFSDNVVGTLELMNGAQRFSALLVVSDDDESPSLVFESGCPSRDQEFWISAYTQIKHQSGEVAEQDGTVVAFHRKATQFQYTGVANLRATVNGATLAE</sequence>
<gene>
    <name evidence="1" type="ORF">SAMN06265380_1043</name>
</gene>
<dbReference type="OrthoDB" id="6305173at2"/>
<accession>A0A521CZ43</accession>
<keyword evidence="2" id="KW-1185">Reference proteome</keyword>